<evidence type="ECO:0000313" key="7">
    <source>
        <dbReference type="Proteomes" id="UP000030380"/>
    </source>
</evidence>
<comment type="subcellular location">
    <subcellularLocation>
        <location evidence="1">Target cell</location>
        <location evidence="1">Target cell cytoplasm</location>
    </subcellularLocation>
</comment>
<accession>A0A0A3AJC1</accession>
<keyword evidence="2" id="KW-0800">Toxin</keyword>
<organism evidence="6 7">
    <name type="scientific">Chelonobacter oris</name>
    <dbReference type="NCBI Taxonomy" id="505317"/>
    <lineage>
        <taxon>Bacteria</taxon>
        <taxon>Pseudomonadati</taxon>
        <taxon>Pseudomonadota</taxon>
        <taxon>Gammaproteobacteria</taxon>
        <taxon>Pasteurellales</taxon>
        <taxon>Pasteurellaceae</taxon>
        <taxon>Chelonobacter</taxon>
    </lineage>
</organism>
<dbReference type="InterPro" id="IPR006914">
    <property type="entry name" value="VENN_dom"/>
</dbReference>
<gene>
    <name evidence="6" type="ORF">OA57_11635</name>
</gene>
<comment type="caution">
    <text evidence="6">The sequence shown here is derived from an EMBL/GenBank/DDBJ whole genome shotgun (WGS) entry which is preliminary data.</text>
</comment>
<keyword evidence="3" id="KW-1266">Target cell cytoplasm</keyword>
<evidence type="ECO:0000313" key="6">
    <source>
        <dbReference type="EMBL" id="KGQ69421.1"/>
    </source>
</evidence>
<dbReference type="RefSeq" id="WP_034618076.1">
    <property type="nucleotide sequence ID" value="NZ_JSUM01000022.1"/>
</dbReference>
<evidence type="ECO:0000259" key="5">
    <source>
        <dbReference type="Pfam" id="PF04829"/>
    </source>
</evidence>
<dbReference type="AlphaFoldDB" id="A0A0A3AJC1"/>
<keyword evidence="4" id="KW-0843">Virulence</keyword>
<evidence type="ECO:0000256" key="1">
    <source>
        <dbReference type="ARBA" id="ARBA00004219"/>
    </source>
</evidence>
<sequence length="228" mass="24072">VVGALSAAAMANNGTDAYQGAATAKSAVENNFFDIVLNNPQSNWQAIAEGEKIKKAQDDAIRDYVKKENPIIYQTAEGAYYFISTTGKAIHVAREIIIDLAPMMIAPEMATGKKVYAAVSRIALSGGANIAAQKLSGQEFNWAEFGGAVASGYISPHLKTTKDAIRFNAGVGMAVGLANGGDGLEEATYSGVATYAGRKISNPLWSTIASEAIQKIPTINENISKKHE</sequence>
<dbReference type="Proteomes" id="UP000030380">
    <property type="component" value="Unassembled WGS sequence"/>
</dbReference>
<keyword evidence="7" id="KW-1185">Reference proteome</keyword>
<feature type="non-terminal residue" evidence="6">
    <location>
        <position position="1"/>
    </location>
</feature>
<reference evidence="6 7" key="1">
    <citation type="submission" date="2014-11" db="EMBL/GenBank/DDBJ databases">
        <title>Draft genome sequence of Chelonobacter oris 1662T, associated with respiratory disease in Hermann's Tortoises.</title>
        <authorList>
            <person name="Kudirkiene E."/>
            <person name="Hansen M.J."/>
            <person name="Bojesen A.M."/>
        </authorList>
    </citation>
    <scope>NUCLEOTIDE SEQUENCE [LARGE SCALE GENOMIC DNA]</scope>
    <source>
        <strain evidence="6 7">1662</strain>
    </source>
</reference>
<dbReference type="GO" id="GO:0090729">
    <property type="term" value="F:toxin activity"/>
    <property type="evidence" value="ECO:0007669"/>
    <property type="project" value="UniProtKB-KW"/>
</dbReference>
<feature type="domain" description="VENN motif-containing" evidence="5">
    <location>
        <begin position="1"/>
        <end position="32"/>
    </location>
</feature>
<dbReference type="STRING" id="505317.OA57_11635"/>
<evidence type="ECO:0000256" key="2">
    <source>
        <dbReference type="ARBA" id="ARBA00022656"/>
    </source>
</evidence>
<evidence type="ECO:0000256" key="3">
    <source>
        <dbReference type="ARBA" id="ARBA00022913"/>
    </source>
</evidence>
<evidence type="ECO:0000256" key="4">
    <source>
        <dbReference type="ARBA" id="ARBA00023026"/>
    </source>
</evidence>
<name>A0A0A3AJC1_9PAST</name>
<protein>
    <recommendedName>
        <fullName evidence="5">VENN motif-containing domain-containing protein</fullName>
    </recommendedName>
</protein>
<proteinExistence type="predicted"/>
<dbReference type="Pfam" id="PF04829">
    <property type="entry name" value="PT-VENN"/>
    <property type="match status" value="1"/>
</dbReference>
<dbReference type="EMBL" id="JSUM01000022">
    <property type="protein sequence ID" value="KGQ69421.1"/>
    <property type="molecule type" value="Genomic_DNA"/>
</dbReference>